<proteinExistence type="predicted"/>
<dbReference type="PANTHER" id="PTHR10039:SF17">
    <property type="entry name" value="FUNGAL STAND N-TERMINAL GOODBYE DOMAIN-CONTAINING PROTEIN-RELATED"/>
    <property type="match status" value="1"/>
</dbReference>
<feature type="repeat" description="ANK" evidence="2">
    <location>
        <begin position="1490"/>
        <end position="1522"/>
    </location>
</feature>
<dbReference type="Proteomes" id="UP001365542">
    <property type="component" value="Unassembled WGS sequence"/>
</dbReference>
<evidence type="ECO:0000256" key="3">
    <source>
        <dbReference type="SAM" id="Coils"/>
    </source>
</evidence>
<name>A0AAV9X3J5_9PEZI</name>
<gene>
    <name evidence="6" type="ORF">TWF694_001759</name>
</gene>
<keyword evidence="1" id="KW-0677">Repeat</keyword>
<organism evidence="6 7">
    <name type="scientific">Orbilia ellipsospora</name>
    <dbReference type="NCBI Taxonomy" id="2528407"/>
    <lineage>
        <taxon>Eukaryota</taxon>
        <taxon>Fungi</taxon>
        <taxon>Dikarya</taxon>
        <taxon>Ascomycota</taxon>
        <taxon>Pezizomycotina</taxon>
        <taxon>Orbiliomycetes</taxon>
        <taxon>Orbiliales</taxon>
        <taxon>Orbiliaceae</taxon>
        <taxon>Orbilia</taxon>
    </lineage>
</organism>
<dbReference type="PROSITE" id="PS50088">
    <property type="entry name" value="ANK_REPEAT"/>
    <property type="match status" value="1"/>
</dbReference>
<sequence>MAIQVQEIPPTPRKTLKNCFDEACTRFRKEIAAPLLRKDRSRAKAVDEFLSNGTKMESLLGACMELNERAEEKNNNASKLLTTLDQLKEMGDVFVAFAPESVSIVWFGISALITVGNARLQTRLLIAGTCDSIANIVADCVRWEARMARIEAVASKIDIWEQDIPELIFAVLDFLWNSKPHLDQNAAKRIGTTLKDLFTKDIEHKVEALLEKYQAVVKIVAAHFEDSLLHESLKTGMKVDQIMKDLRGKLADPRIRFHVLIFEAFSSVTPELVDAIERQAFLQELEFQQSRISYPESYRIHFNSLSDRLNKIIKDRNNILPVQWLFKEDAYLEWKTGKVNLLCIRAPRGHGKSVAMTSIRREILGSSNLDTAGENVVPLVCHFFYKKGEADIQTARSGLEILLHQLLGSPQLRKSTKALAAAIEVLNPLFGMQESNNPTRQKDYLESVSSLCNTIKKIVEIIPTTVYLMVDALDECVDRREQELPQYLRDIALDSTGSGNIRVIISARDSFDIMSELTAGSETAQSSPNDIRIIEITPEKNKIDLEEYLRHDVGEILQRRISKQRDLFNLQLIRIVKIVHQKANGDFTLARMIISTLQQPSKLTLEEKVQRLPAAIGEIYTQSIEALTPEEQHLVITALKWVVWSVTSLSVIEVSDHYRDIFSNNNDDLIEKEEITLRSQTLYEQEVQRIMEEDPYEDPEVKDIVYHLENAGRDFFRVDRHTGLVGVDISIREWIQESELVTHSLVQESRGYHKHRNPRGDTVFKFTLTPSFVRYGDSLSELFSKKDAHMSIAVNILRALNSENFQKAHMPWYPVWAQAVEKQDDETEVNKNNTLENGTAKVLRPRYEILHWMDHIRILQNWWKEDSQNDSWWNDLFTELSIFARPENWYRWNIQRAYTDERSKIPLCDQLSSRFFEEPIHVACEFGLHLMIDHLVQQSIADNSSKLDEIHPCRETDLENLKTARIAAIQRSDAYEAEKPRGCGMSDVYEFNYKKALESVTYAELMPFLEYKTKDMKSYWESFYRSTAVVESIDLPLQVAWIASGTLRLARDTVDELAKRKEEASGETELSDQDSNPEIEDENESTSFIDFEGTLIPASDFPFPLCECREELRKFLEENSYDKKRVDEHLERLLSEYMKSTECVKPWNGSICDKPSPFGVLPLYIAARHPTAVDTLLKYNVDVNARQNEYREGIWKRAIDPNILLSILLSIPNVKEPGDDMIKALLASAKAIIAKGARLDVNTDYGESALHLASKIRDLSFFKLVAISKEWDVHKPGLARQNLLHYLFSNPQPPKSSGKKQEALEICRMVMNMRRADGKDLLHLKDYSQEIPLAGAVRSGFIEGVELLINLGSNATDEMEYGQTYFHALAGGVGADGETEVAIAKIFLDAGVDWTKCNSNNHSPLSLAVLNSKWQLAKFFMRRIEERLAMSPGDPVLLRDANGRTLIHALAGGTDVEGAEESWATIFREGLAILSKYWDSGWLVTQQDYLGETPLHIAIRSHNIDIAEQILTINPHIKGRNISGYNPLDAVAEQVVFNTDGVLRNASYYQNRLDISKEIFYRILEAVPLSSFSLFETDLWSSKAIGKPLEELDLGRIVRAHDNMVVDEYGWNLLDVLSAYKLADGSLAPHIRAQDIKPSKFAKPIGRRDKIEGYRDQIPTEGDDWREVYKANVNWVWQKGILIRISPENPIPHAKKTFYFEGTILSSPEKEKKDDSSDGSDEEEEGWSIGLRANLHTANHSSFEKRGINYSSKGHINIDQGTFNFDQTPSKGPRGWWGGAPKHYMPTKKPARIGCGYNPLQNTVFYTVDGKMLPYVWKIEPRRYFPVITYYSPNLDYKFNFGDEPFMFGAANDQEWQWEGVLNDEEISNEEMYWPKYHATDSD</sequence>
<keyword evidence="7" id="KW-1185">Reference proteome</keyword>
<evidence type="ECO:0000256" key="1">
    <source>
        <dbReference type="ARBA" id="ARBA00022737"/>
    </source>
</evidence>
<dbReference type="CDD" id="cd12885">
    <property type="entry name" value="SPRY_RanBP_like"/>
    <property type="match status" value="1"/>
</dbReference>
<dbReference type="SMART" id="SM00248">
    <property type="entry name" value="ANK"/>
    <property type="match status" value="7"/>
</dbReference>
<dbReference type="Gene3D" id="1.25.40.20">
    <property type="entry name" value="Ankyrin repeat-containing domain"/>
    <property type="match status" value="1"/>
</dbReference>
<accession>A0AAV9X3J5</accession>
<dbReference type="InterPro" id="IPR002110">
    <property type="entry name" value="Ankyrin_rpt"/>
</dbReference>
<feature type="domain" description="Nephrocystin 3-like N-terminal" evidence="5">
    <location>
        <begin position="323"/>
        <end position="508"/>
    </location>
</feature>
<comment type="caution">
    <text evidence="6">The sequence shown here is derived from an EMBL/GenBank/DDBJ whole genome shotgun (WGS) entry which is preliminary data.</text>
</comment>
<protein>
    <recommendedName>
        <fullName evidence="5">Nephrocystin 3-like N-terminal domain-containing protein</fullName>
    </recommendedName>
</protein>
<evidence type="ECO:0000313" key="7">
    <source>
        <dbReference type="Proteomes" id="UP001365542"/>
    </source>
</evidence>
<dbReference type="InterPro" id="IPR056884">
    <property type="entry name" value="NPHP3-like_N"/>
</dbReference>
<dbReference type="Gene3D" id="2.60.120.920">
    <property type="match status" value="1"/>
</dbReference>
<dbReference type="InterPro" id="IPR043136">
    <property type="entry name" value="B30.2/SPRY_sf"/>
</dbReference>
<dbReference type="InterPro" id="IPR044736">
    <property type="entry name" value="Gid1/RanBPM/SPLA_SPRY"/>
</dbReference>
<feature type="compositionally biased region" description="Acidic residues" evidence="4">
    <location>
        <begin position="1065"/>
        <end position="1084"/>
    </location>
</feature>
<dbReference type="Pfam" id="PF24883">
    <property type="entry name" value="NPHP3_N"/>
    <property type="match status" value="1"/>
</dbReference>
<feature type="region of interest" description="Disordered" evidence="4">
    <location>
        <begin position="1060"/>
        <end position="1084"/>
    </location>
</feature>
<evidence type="ECO:0000256" key="2">
    <source>
        <dbReference type="PROSITE-ProRule" id="PRU00023"/>
    </source>
</evidence>
<dbReference type="InterPro" id="IPR036770">
    <property type="entry name" value="Ankyrin_rpt-contain_sf"/>
</dbReference>
<evidence type="ECO:0000256" key="4">
    <source>
        <dbReference type="SAM" id="MobiDB-lite"/>
    </source>
</evidence>
<keyword evidence="2" id="KW-0040">ANK repeat</keyword>
<keyword evidence="3" id="KW-0175">Coiled coil</keyword>
<dbReference type="EMBL" id="JAVHJO010000010">
    <property type="protein sequence ID" value="KAK6535292.1"/>
    <property type="molecule type" value="Genomic_DNA"/>
</dbReference>
<dbReference type="PANTHER" id="PTHR10039">
    <property type="entry name" value="AMELOGENIN"/>
    <property type="match status" value="1"/>
</dbReference>
<feature type="coiled-coil region" evidence="3">
    <location>
        <begin position="56"/>
        <end position="90"/>
    </location>
</feature>
<evidence type="ECO:0000313" key="6">
    <source>
        <dbReference type="EMBL" id="KAK6535292.1"/>
    </source>
</evidence>
<evidence type="ECO:0000259" key="5">
    <source>
        <dbReference type="Pfam" id="PF24883"/>
    </source>
</evidence>
<dbReference type="InterPro" id="IPR027417">
    <property type="entry name" value="P-loop_NTPase"/>
</dbReference>
<dbReference type="SUPFAM" id="SSF48403">
    <property type="entry name" value="Ankyrin repeat"/>
    <property type="match status" value="1"/>
</dbReference>
<dbReference type="Gene3D" id="3.40.50.300">
    <property type="entry name" value="P-loop containing nucleotide triphosphate hydrolases"/>
    <property type="match status" value="1"/>
</dbReference>
<reference evidence="6 7" key="1">
    <citation type="submission" date="2019-10" db="EMBL/GenBank/DDBJ databases">
        <authorList>
            <person name="Palmer J.M."/>
        </authorList>
    </citation>
    <scope>NUCLEOTIDE SEQUENCE [LARGE SCALE GENOMIC DNA]</scope>
    <source>
        <strain evidence="6 7">TWF694</strain>
    </source>
</reference>